<reference evidence="2" key="1">
    <citation type="submission" date="2024-06" db="EMBL/GenBank/DDBJ databases">
        <title>Lacrimispora cavernae sp. nov., a novel anaerobe isolated from bat guano pile inside a cave.</title>
        <authorList>
            <person name="Miller S.L."/>
            <person name="Lu N."/>
            <person name="King J."/>
            <person name="Sankaranarayanan K."/>
            <person name="Lawson P.A."/>
        </authorList>
    </citation>
    <scope>NUCLEOTIDE SEQUENCE</scope>
    <source>
        <strain evidence="2">BS-2</strain>
    </source>
</reference>
<protein>
    <submittedName>
        <fullName evidence="2">GNAT family N-acetyltransferase</fullName>
    </submittedName>
</protein>
<proteinExistence type="predicted"/>
<organism evidence="2">
    <name type="scientific">Lacrimispora sp. BS-2</name>
    <dbReference type="NCBI Taxonomy" id="3151850"/>
    <lineage>
        <taxon>Bacteria</taxon>
        <taxon>Bacillati</taxon>
        <taxon>Bacillota</taxon>
        <taxon>Clostridia</taxon>
        <taxon>Lachnospirales</taxon>
        <taxon>Lachnospiraceae</taxon>
        <taxon>Lacrimispora</taxon>
    </lineage>
</organism>
<dbReference type="GO" id="GO:0016747">
    <property type="term" value="F:acyltransferase activity, transferring groups other than amino-acyl groups"/>
    <property type="evidence" value="ECO:0007669"/>
    <property type="project" value="InterPro"/>
</dbReference>
<dbReference type="CDD" id="cd04301">
    <property type="entry name" value="NAT_SF"/>
    <property type="match status" value="1"/>
</dbReference>
<dbReference type="RefSeq" id="WP_349947178.1">
    <property type="nucleotide sequence ID" value="NZ_CP157940.1"/>
</dbReference>
<dbReference type="AlphaFoldDB" id="A0AAU7PQ22"/>
<dbReference type="Pfam" id="PF00583">
    <property type="entry name" value="Acetyltransf_1"/>
    <property type="match status" value="1"/>
</dbReference>
<feature type="domain" description="N-acetyltransferase" evidence="1">
    <location>
        <begin position="1"/>
        <end position="174"/>
    </location>
</feature>
<dbReference type="InterPro" id="IPR016181">
    <property type="entry name" value="Acyl_CoA_acyltransferase"/>
</dbReference>
<dbReference type="PROSITE" id="PS51186">
    <property type="entry name" value="GNAT"/>
    <property type="match status" value="1"/>
</dbReference>
<evidence type="ECO:0000259" key="1">
    <source>
        <dbReference type="PROSITE" id="PS51186"/>
    </source>
</evidence>
<dbReference type="InterPro" id="IPR000182">
    <property type="entry name" value="GNAT_dom"/>
</dbReference>
<sequence length="177" mass="20160">MEFLIERTVHGDYQLVADVIQRVWQQIQEKDWFVADDSEYIFHTLKEGNGIGYKAFEKDTGALAGVFIAALPGKGEENLGLDIGLPEEELAKVAHMETVAILPGYRGNGLQYSMMKSAEEELWKQGYRYLMCTVHPENRYSKDNMIKQGYKVVMTKEKYGGYLRDILLKKLSLNAGI</sequence>
<dbReference type="EMBL" id="CP157940">
    <property type="protein sequence ID" value="XBS54485.1"/>
    <property type="molecule type" value="Genomic_DNA"/>
</dbReference>
<accession>A0AAU7PQ22</accession>
<name>A0AAU7PQ22_9FIRM</name>
<evidence type="ECO:0000313" key="2">
    <source>
        <dbReference type="EMBL" id="XBS54485.1"/>
    </source>
</evidence>
<dbReference type="Gene3D" id="3.40.630.30">
    <property type="match status" value="1"/>
</dbReference>
<dbReference type="SUPFAM" id="SSF55729">
    <property type="entry name" value="Acyl-CoA N-acyltransferases (Nat)"/>
    <property type="match status" value="1"/>
</dbReference>
<gene>
    <name evidence="2" type="ORF">ABFV83_01475</name>
</gene>